<feature type="coiled-coil region" evidence="1">
    <location>
        <begin position="81"/>
        <end position="108"/>
    </location>
</feature>
<evidence type="ECO:0000256" key="1">
    <source>
        <dbReference type="SAM" id="Coils"/>
    </source>
</evidence>
<dbReference type="GeneID" id="8622986"/>
<dbReference type="RefSeq" id="XP_640923.1">
    <property type="nucleotide sequence ID" value="XM_635831.1"/>
</dbReference>
<dbReference type="HOGENOM" id="CLU_1296448_0_0_1"/>
<gene>
    <name evidence="2" type="ORF">DDB_G0281271</name>
</gene>
<dbReference type="EMBL" id="AAFI02000040">
    <property type="protein sequence ID" value="EAL66932.1"/>
    <property type="molecule type" value="Genomic_DNA"/>
</dbReference>
<dbReference type="InParanoid" id="Q54U53"/>
<dbReference type="PaxDb" id="44689-DDB0204122"/>
<keyword evidence="1" id="KW-0175">Coiled coil</keyword>
<comment type="caution">
    <text evidence="2">The sequence shown here is derived from an EMBL/GenBank/DDBJ whole genome shotgun (WGS) entry which is preliminary data.</text>
</comment>
<accession>Q54U53</accession>
<dbReference type="dictyBase" id="DDB_G0281271"/>
<sequence length="213" mass="24939">MEISLLEIQKYYNEFQDIKSEIDHFNEESNDQFEKILDYCSTIEGNIDDESALSSTTIKSKTTTSIEQQQQQLIMKIKEPIESIRKSIENINNNLNKLNNLLEISKKLIHLKNLNDLNGIISNRGKTKLELSISDLIEFMTISYNNYEQDYQMKQILFDDIKDYKNGNTSNITIDKLNNTIPMWQSKPLIDLTQQQYITQRIQLFSTILKLSK</sequence>
<dbReference type="AlphaFoldDB" id="Q54U53"/>
<dbReference type="Proteomes" id="UP000002195">
    <property type="component" value="Unassembled WGS sequence"/>
</dbReference>
<keyword evidence="3" id="KW-1185">Reference proteome</keyword>
<organism evidence="2 3">
    <name type="scientific">Dictyostelium discoideum</name>
    <name type="common">Social amoeba</name>
    <dbReference type="NCBI Taxonomy" id="44689"/>
    <lineage>
        <taxon>Eukaryota</taxon>
        <taxon>Amoebozoa</taxon>
        <taxon>Evosea</taxon>
        <taxon>Eumycetozoa</taxon>
        <taxon>Dictyostelia</taxon>
        <taxon>Dictyosteliales</taxon>
        <taxon>Dictyosteliaceae</taxon>
        <taxon>Dictyostelium</taxon>
    </lineage>
</organism>
<dbReference type="KEGG" id="ddi:DDB_G0281271"/>
<dbReference type="FunCoup" id="Q54U53">
    <property type="interactions" value="435"/>
</dbReference>
<proteinExistence type="predicted"/>
<dbReference type="VEuPathDB" id="AmoebaDB:DDB_G0281271"/>
<name>Q54U53_DICDI</name>
<dbReference type="OMA" id="NTTIPMW"/>
<evidence type="ECO:0000313" key="3">
    <source>
        <dbReference type="Proteomes" id="UP000002195"/>
    </source>
</evidence>
<reference evidence="2 3" key="1">
    <citation type="journal article" date="2005" name="Nature">
        <title>The genome of the social amoeba Dictyostelium discoideum.</title>
        <authorList>
            <consortium name="The Dictyostelium discoideum Sequencing Consortium"/>
            <person name="Eichinger L."/>
            <person name="Pachebat J.A."/>
            <person name="Glockner G."/>
            <person name="Rajandream M.A."/>
            <person name="Sucgang R."/>
            <person name="Berriman M."/>
            <person name="Song J."/>
            <person name="Olsen R."/>
            <person name="Szafranski K."/>
            <person name="Xu Q."/>
            <person name="Tunggal B."/>
            <person name="Kummerfeld S."/>
            <person name="Madera M."/>
            <person name="Konfortov B.A."/>
            <person name="Rivero F."/>
            <person name="Bankier A.T."/>
            <person name="Lehmann R."/>
            <person name="Hamlin N."/>
            <person name="Davies R."/>
            <person name="Gaudet P."/>
            <person name="Fey P."/>
            <person name="Pilcher K."/>
            <person name="Chen G."/>
            <person name="Saunders D."/>
            <person name="Sodergren E."/>
            <person name="Davis P."/>
            <person name="Kerhornou A."/>
            <person name="Nie X."/>
            <person name="Hall N."/>
            <person name="Anjard C."/>
            <person name="Hemphill L."/>
            <person name="Bason N."/>
            <person name="Farbrother P."/>
            <person name="Desany B."/>
            <person name="Just E."/>
            <person name="Morio T."/>
            <person name="Rost R."/>
            <person name="Churcher C."/>
            <person name="Cooper J."/>
            <person name="Haydock S."/>
            <person name="van Driessche N."/>
            <person name="Cronin A."/>
            <person name="Goodhead I."/>
            <person name="Muzny D."/>
            <person name="Mourier T."/>
            <person name="Pain A."/>
            <person name="Lu M."/>
            <person name="Harper D."/>
            <person name="Lindsay R."/>
            <person name="Hauser H."/>
            <person name="James K."/>
            <person name="Quiles M."/>
            <person name="Madan Babu M."/>
            <person name="Saito T."/>
            <person name="Buchrieser C."/>
            <person name="Wardroper A."/>
            <person name="Felder M."/>
            <person name="Thangavelu M."/>
            <person name="Johnson D."/>
            <person name="Knights A."/>
            <person name="Loulseged H."/>
            <person name="Mungall K."/>
            <person name="Oliver K."/>
            <person name="Price C."/>
            <person name="Quail M.A."/>
            <person name="Urushihara H."/>
            <person name="Hernandez J."/>
            <person name="Rabbinowitsch E."/>
            <person name="Steffen D."/>
            <person name="Sanders M."/>
            <person name="Ma J."/>
            <person name="Kohara Y."/>
            <person name="Sharp S."/>
            <person name="Simmonds M."/>
            <person name="Spiegler S."/>
            <person name="Tivey A."/>
            <person name="Sugano S."/>
            <person name="White B."/>
            <person name="Walker D."/>
            <person name="Woodward J."/>
            <person name="Winckler T."/>
            <person name="Tanaka Y."/>
            <person name="Shaulsky G."/>
            <person name="Schleicher M."/>
            <person name="Weinstock G."/>
            <person name="Rosenthal A."/>
            <person name="Cox E.C."/>
            <person name="Chisholm R.L."/>
            <person name="Gibbs R."/>
            <person name="Loomis W.F."/>
            <person name="Platzer M."/>
            <person name="Kay R.R."/>
            <person name="Williams J."/>
            <person name="Dear P.H."/>
            <person name="Noegel A.A."/>
            <person name="Barrell B."/>
            <person name="Kuspa A."/>
        </authorList>
    </citation>
    <scope>NUCLEOTIDE SEQUENCE [LARGE SCALE GENOMIC DNA]</scope>
    <source>
        <strain evidence="2 3">AX4</strain>
    </source>
</reference>
<evidence type="ECO:0000313" key="2">
    <source>
        <dbReference type="EMBL" id="EAL66932.1"/>
    </source>
</evidence>
<dbReference type="eggNOG" id="ENOG502RI6B">
    <property type="taxonomic scope" value="Eukaryota"/>
</dbReference>
<protein>
    <submittedName>
        <fullName evidence="2">Uncharacterized protein</fullName>
    </submittedName>
</protein>